<dbReference type="GO" id="GO:0005509">
    <property type="term" value="F:calcium ion binding"/>
    <property type="evidence" value="ECO:0007669"/>
    <property type="project" value="InterPro"/>
</dbReference>
<evidence type="ECO:0000313" key="8">
    <source>
        <dbReference type="EMBL" id="MBK4216839.1"/>
    </source>
</evidence>
<accession>A0A934W1I4</accession>
<dbReference type="InterPro" id="IPR006026">
    <property type="entry name" value="Peptidase_Metallo"/>
</dbReference>
<dbReference type="Proteomes" id="UP000640485">
    <property type="component" value="Unassembled WGS sequence"/>
</dbReference>
<evidence type="ECO:0000256" key="5">
    <source>
        <dbReference type="ARBA" id="ARBA00022737"/>
    </source>
</evidence>
<dbReference type="InterPro" id="IPR013858">
    <property type="entry name" value="Peptidase_M10B_C"/>
</dbReference>
<dbReference type="PANTHER" id="PTHR38340">
    <property type="entry name" value="S-LAYER PROTEIN"/>
    <property type="match status" value="1"/>
</dbReference>
<dbReference type="RefSeq" id="WP_200687126.1">
    <property type="nucleotide sequence ID" value="NZ_JAEPRQ010000004.1"/>
</dbReference>
<dbReference type="SUPFAM" id="SSF51120">
    <property type="entry name" value="beta-Roll"/>
    <property type="match status" value="4"/>
</dbReference>
<feature type="domain" description="Peptidase metallopeptidase" evidence="7">
    <location>
        <begin position="170"/>
        <end position="332"/>
    </location>
</feature>
<feature type="compositionally biased region" description="Polar residues" evidence="6">
    <location>
        <begin position="750"/>
        <end position="767"/>
    </location>
</feature>
<dbReference type="InterPro" id="IPR001343">
    <property type="entry name" value="Hemolysn_Ca-bd"/>
</dbReference>
<evidence type="ECO:0000256" key="4">
    <source>
        <dbReference type="ARBA" id="ARBA00022525"/>
    </source>
</evidence>
<dbReference type="AlphaFoldDB" id="A0A934W1I4"/>
<sequence>MCTLCGISRTFDPSRHSESADPVFATRGTVTERGDAAADISTAYRLQLGEQFRGTIDGGGDRDWIAIQLQKDKTYQIDLKGIGDSASLNDPHLRLYDASGRLVDQNDDWLHRDSRIEFRADKTGTYYISAAGYNDSHSGDYLIETRAQAANGYASLDTLSEYLREGFWLDRGMAPHSHDVSASNRITVDITALTDAGKQLARWAMQAWERVADIDLVEVTRGARITFDDNDDDRELTAVTYTNVGFRGEIRSADIEISRAWLNQFGTSIDSYGFMTYMHELGHALGLGHQGNYNFTGNYHDDSLFVNDSWQFSLMSYFDQSQNDVVRASYAYATSPMMVDILAIQELYGASNATSGATVWGANTTLTGYAGALFDALLGGIGSRHVSTNPVAYTIYDHGGYDTLNLAPSRTANRIDIRPEAFSDVLGGIGNLGIARGTIIEKVIGGSGNDTIIGNTADNDLRGGAGHDLLGGGDGDDYLHGFTGNDTLRGHNGNDTLIGGAGADRMEGGAGNDTYQVDNVGDVVVETAAGGSDTLQSTIAIDLTAQKYRNVEHVILADSANLSALGSAAGNRLTGNAGDNRLGGRDGNDVLRGGAGNDTLNGGTGGDQIWGDAGNDLIIASSGRDTISGGLGRDTLDFTGSKGSVLLDLISNSHGGFMTGSQIDGIEDILAGSGNDTLRGTTGANLIDGGAGNDLIIATKGADTMSGGAGVDTVSYQNVTSSILVDLANASANTGIAGGHVYTGIENLTGSDSNDTLRGDNSSNLVSGGNGDDGLFGRLGDDTLLGGAGNDTLRGEGGRDLLNGGFGNDRLTGGGDADTFLFRKNFDRDVITDFEIGIDVIQMQGVGVNSFAQARDRAVQSGADVIFDFGGGDVLTVRNVVLAALEDDMIFG</sequence>
<dbReference type="InterPro" id="IPR034033">
    <property type="entry name" value="Serralysin-like"/>
</dbReference>
<evidence type="ECO:0000259" key="7">
    <source>
        <dbReference type="SMART" id="SM00235"/>
    </source>
</evidence>
<dbReference type="GO" id="GO:0006508">
    <property type="term" value="P:proteolysis"/>
    <property type="evidence" value="ECO:0007669"/>
    <property type="project" value="InterPro"/>
</dbReference>
<comment type="caution">
    <text evidence="8">The sequence shown here is derived from an EMBL/GenBank/DDBJ whole genome shotgun (WGS) entry which is preliminary data.</text>
</comment>
<keyword evidence="9" id="KW-1185">Reference proteome</keyword>
<dbReference type="Pfam" id="PF08548">
    <property type="entry name" value="Peptidase_M10_C"/>
    <property type="match status" value="1"/>
</dbReference>
<proteinExistence type="inferred from homology"/>
<protein>
    <submittedName>
        <fullName evidence="8">M10 family metallopeptidase C-terminal domain-containing protein</fullName>
    </submittedName>
</protein>
<comment type="cofactor">
    <cofactor evidence="1">
        <name>Ca(2+)</name>
        <dbReference type="ChEBI" id="CHEBI:29108"/>
    </cofactor>
</comment>
<dbReference type="PANTHER" id="PTHR38340:SF1">
    <property type="entry name" value="S-LAYER PROTEIN"/>
    <property type="match status" value="1"/>
</dbReference>
<evidence type="ECO:0000256" key="2">
    <source>
        <dbReference type="ARBA" id="ARBA00004613"/>
    </source>
</evidence>
<dbReference type="InterPro" id="IPR018511">
    <property type="entry name" value="Hemolysin-typ_Ca-bd_CS"/>
</dbReference>
<dbReference type="GO" id="GO:0008237">
    <property type="term" value="F:metallopeptidase activity"/>
    <property type="evidence" value="ECO:0007669"/>
    <property type="project" value="InterPro"/>
</dbReference>
<dbReference type="Gene3D" id="3.40.390.10">
    <property type="entry name" value="Collagenase (Catalytic Domain)"/>
    <property type="match status" value="1"/>
</dbReference>
<dbReference type="Gene3D" id="2.150.10.10">
    <property type="entry name" value="Serralysin-like metalloprotease, C-terminal"/>
    <property type="match status" value="3"/>
</dbReference>
<dbReference type="EMBL" id="JAEPRQ010000004">
    <property type="protein sequence ID" value="MBK4216839.1"/>
    <property type="molecule type" value="Genomic_DNA"/>
</dbReference>
<dbReference type="Pfam" id="PF00353">
    <property type="entry name" value="HemolysinCabind"/>
    <property type="match status" value="7"/>
</dbReference>
<dbReference type="CDD" id="cd04277">
    <property type="entry name" value="ZnMc_serralysin_like"/>
    <property type="match status" value="1"/>
</dbReference>
<keyword evidence="4" id="KW-0964">Secreted</keyword>
<evidence type="ECO:0000256" key="3">
    <source>
        <dbReference type="ARBA" id="ARBA00009490"/>
    </source>
</evidence>
<dbReference type="PROSITE" id="PS00330">
    <property type="entry name" value="HEMOLYSIN_CALCIUM"/>
    <property type="match status" value="3"/>
</dbReference>
<dbReference type="InterPro" id="IPR024079">
    <property type="entry name" value="MetalloPept_cat_dom_sf"/>
</dbReference>
<dbReference type="InterPro" id="IPR050557">
    <property type="entry name" value="RTX_toxin/Mannuronan_C5-epim"/>
</dbReference>
<name>A0A934W1I4_9RHOB</name>
<evidence type="ECO:0000256" key="6">
    <source>
        <dbReference type="SAM" id="MobiDB-lite"/>
    </source>
</evidence>
<evidence type="ECO:0000313" key="9">
    <source>
        <dbReference type="Proteomes" id="UP000640485"/>
    </source>
</evidence>
<reference evidence="8" key="1">
    <citation type="submission" date="2021-01" db="EMBL/GenBank/DDBJ databases">
        <title>Paracoccus amoyensis sp. nov., isolated from the surface seawater along the coast of Xiamen Island, China.</title>
        <authorList>
            <person name="Lyu L."/>
        </authorList>
    </citation>
    <scope>NUCLEOTIDE SEQUENCE</scope>
    <source>
        <strain evidence="8">MJ17</strain>
    </source>
</reference>
<dbReference type="Gene3D" id="2.60.120.380">
    <property type="match status" value="1"/>
</dbReference>
<comment type="similarity">
    <text evidence="3">Belongs to the peptidase M10B family.</text>
</comment>
<dbReference type="PRINTS" id="PR00313">
    <property type="entry name" value="CABNDNGRPT"/>
</dbReference>
<evidence type="ECO:0000256" key="1">
    <source>
        <dbReference type="ARBA" id="ARBA00001913"/>
    </source>
</evidence>
<feature type="region of interest" description="Disordered" evidence="6">
    <location>
        <begin position="750"/>
        <end position="769"/>
    </location>
</feature>
<comment type="subcellular location">
    <subcellularLocation>
        <location evidence="2">Secreted</location>
    </subcellularLocation>
</comment>
<dbReference type="SUPFAM" id="SSF55486">
    <property type="entry name" value="Metalloproteases ('zincins'), catalytic domain"/>
    <property type="match status" value="1"/>
</dbReference>
<dbReference type="InterPro" id="IPR011049">
    <property type="entry name" value="Serralysin-like_metalloprot_C"/>
</dbReference>
<organism evidence="8 9">
    <name type="scientific">Paracoccus caeni</name>
    <dbReference type="NCBI Taxonomy" id="657651"/>
    <lineage>
        <taxon>Bacteria</taxon>
        <taxon>Pseudomonadati</taxon>
        <taxon>Pseudomonadota</taxon>
        <taxon>Alphaproteobacteria</taxon>
        <taxon>Rhodobacterales</taxon>
        <taxon>Paracoccaceae</taxon>
        <taxon>Paracoccus</taxon>
    </lineage>
</organism>
<gene>
    <name evidence="8" type="ORF">JJJ17_12950</name>
</gene>
<dbReference type="SMART" id="SM00235">
    <property type="entry name" value="ZnMc"/>
    <property type="match status" value="1"/>
</dbReference>
<dbReference type="GO" id="GO:0008270">
    <property type="term" value="F:zinc ion binding"/>
    <property type="evidence" value="ECO:0007669"/>
    <property type="project" value="InterPro"/>
</dbReference>
<dbReference type="GO" id="GO:0005615">
    <property type="term" value="C:extracellular space"/>
    <property type="evidence" value="ECO:0007669"/>
    <property type="project" value="InterPro"/>
</dbReference>
<keyword evidence="5" id="KW-0677">Repeat</keyword>